<comment type="cofactor">
    <cofactor evidence="1">
        <name>heme b</name>
        <dbReference type="ChEBI" id="CHEBI:60344"/>
    </cofactor>
</comment>
<evidence type="ECO:0000256" key="8">
    <source>
        <dbReference type="PIRSR" id="PIRSR002560-1"/>
    </source>
</evidence>
<gene>
    <name evidence="10" type="ORF">SAMN07250955_104271</name>
</gene>
<feature type="binding site" evidence="8">
    <location>
        <position position="54"/>
    </location>
    <ligand>
        <name>Fe cation</name>
        <dbReference type="ChEBI" id="CHEBI:24875"/>
        <label>2</label>
    </ligand>
</feature>
<feature type="binding site" evidence="8">
    <location>
        <position position="130"/>
    </location>
    <ligand>
        <name>Fe cation</name>
        <dbReference type="ChEBI" id="CHEBI:24875"/>
        <label>1</label>
    </ligand>
</feature>
<dbReference type="CDD" id="cd00907">
    <property type="entry name" value="Bacterioferritin"/>
    <property type="match status" value="1"/>
</dbReference>
<keyword evidence="5 7" id="KW-0479">Metal-binding</keyword>
<dbReference type="InterPro" id="IPR009078">
    <property type="entry name" value="Ferritin-like_SF"/>
</dbReference>
<proteinExistence type="inferred from homology"/>
<dbReference type="SUPFAM" id="SSF47240">
    <property type="entry name" value="Ferritin-like"/>
    <property type="match status" value="1"/>
</dbReference>
<evidence type="ECO:0000256" key="3">
    <source>
        <dbReference type="ARBA" id="ARBA00022434"/>
    </source>
</evidence>
<evidence type="ECO:0000313" key="10">
    <source>
        <dbReference type="EMBL" id="SNB65464.1"/>
    </source>
</evidence>
<keyword evidence="4" id="KW-0349">Heme</keyword>
<dbReference type="PRINTS" id="PR00601">
    <property type="entry name" value="BACFERRITIN"/>
</dbReference>
<comment type="similarity">
    <text evidence="2 7">Belongs to the bacterioferritin family.</text>
</comment>
<feature type="binding site" evidence="8">
    <location>
        <position position="97"/>
    </location>
    <ligand>
        <name>Fe cation</name>
        <dbReference type="ChEBI" id="CHEBI:24875"/>
        <label>2</label>
    </ligand>
</feature>
<dbReference type="GO" id="GO:0020037">
    <property type="term" value="F:heme binding"/>
    <property type="evidence" value="ECO:0007669"/>
    <property type="project" value="TreeGrafter"/>
</dbReference>
<feature type="binding site" evidence="8">
    <location>
        <position position="54"/>
    </location>
    <ligand>
        <name>Fe cation</name>
        <dbReference type="ChEBI" id="CHEBI:24875"/>
        <label>1</label>
    </ligand>
</feature>
<reference evidence="10 11" key="1">
    <citation type="submission" date="2017-06" db="EMBL/GenBank/DDBJ databases">
        <authorList>
            <person name="Kim H.J."/>
            <person name="Triplett B.A."/>
        </authorList>
    </citation>
    <scope>NUCLEOTIDE SEQUENCE [LARGE SCALE GENOMIC DNA]</scope>
    <source>
        <strain evidence="10 11">B29T1</strain>
    </source>
</reference>
<dbReference type="InterPro" id="IPR002024">
    <property type="entry name" value="Bacterioferritin"/>
</dbReference>
<dbReference type="Proteomes" id="UP000197065">
    <property type="component" value="Unassembled WGS sequence"/>
</dbReference>
<feature type="binding site" evidence="8">
    <location>
        <position position="57"/>
    </location>
    <ligand>
        <name>Fe cation</name>
        <dbReference type="ChEBI" id="CHEBI:24875"/>
        <label>1</label>
    </ligand>
</feature>
<feature type="binding site" evidence="8">
    <location>
        <position position="53"/>
    </location>
    <ligand>
        <name>Fe cation</name>
        <dbReference type="ChEBI" id="CHEBI:24875"/>
        <label>3</label>
    </ligand>
</feature>
<evidence type="ECO:0000256" key="1">
    <source>
        <dbReference type="ARBA" id="ARBA00001970"/>
    </source>
</evidence>
<dbReference type="Gene3D" id="1.20.1260.10">
    <property type="match status" value="1"/>
</dbReference>
<evidence type="ECO:0000256" key="2">
    <source>
        <dbReference type="ARBA" id="ARBA00008093"/>
    </source>
</evidence>
<feature type="binding site" evidence="8">
    <location>
        <position position="133"/>
    </location>
    <ligand>
        <name>Fe cation</name>
        <dbReference type="ChEBI" id="CHEBI:24875"/>
        <label>2</label>
    </ligand>
</feature>
<dbReference type="GO" id="GO:0004322">
    <property type="term" value="F:ferroxidase activity"/>
    <property type="evidence" value="ECO:0007669"/>
    <property type="project" value="UniProtKB-EC"/>
</dbReference>
<feature type="binding site" evidence="8">
    <location>
        <position position="21"/>
    </location>
    <ligand>
        <name>Fe cation</name>
        <dbReference type="ChEBI" id="CHEBI:24875"/>
        <label>1</label>
    </ligand>
</feature>
<keyword evidence="11" id="KW-1185">Reference proteome</keyword>
<evidence type="ECO:0000256" key="4">
    <source>
        <dbReference type="ARBA" id="ARBA00022617"/>
    </source>
</evidence>
<keyword evidence="3 7" id="KW-0409">Iron storage</keyword>
<name>A0A212R0H4_9PROT</name>
<dbReference type="PROSITE" id="PS50905">
    <property type="entry name" value="FERRITIN_LIKE"/>
    <property type="match status" value="1"/>
</dbReference>
<dbReference type="InterPro" id="IPR009040">
    <property type="entry name" value="Ferritin-like_diiron"/>
</dbReference>
<accession>A0A212R0H4</accession>
<dbReference type="EMBL" id="FYEH01000004">
    <property type="protein sequence ID" value="SNB65464.1"/>
    <property type="molecule type" value="Genomic_DNA"/>
</dbReference>
<organism evidence="10 11">
    <name type="scientific">Arboricoccus pini</name>
    <dbReference type="NCBI Taxonomy" id="1963835"/>
    <lineage>
        <taxon>Bacteria</taxon>
        <taxon>Pseudomonadati</taxon>
        <taxon>Pseudomonadota</taxon>
        <taxon>Alphaproteobacteria</taxon>
        <taxon>Geminicoccales</taxon>
        <taxon>Geminicoccaceae</taxon>
        <taxon>Arboricoccus</taxon>
    </lineage>
</organism>
<comment type="function">
    <text evidence="7">Iron-storage protein, whose ferroxidase center binds Fe(2+), oxidizes it using dioxygen to Fe(3+), and participates in the subsequent Fe(3+) oxide mineral core formation within the central cavity of the BFR protein shell.</text>
</comment>
<sequence>MKGIIGNRLIISALNESLKGELTAINQYFLHARMLDNWGFRRFGKAEYKESIEEMHHADRLIQRILLLEGLPNLQDLGKLYIGENIREVIECDYRLEIEGIEIYRRNIELCEREKDFVTRDLFVEILEDEEEHQDHYKTELDLIDKIGIQNYGQLQIGEGEDH</sequence>
<dbReference type="PANTHER" id="PTHR30295:SF0">
    <property type="entry name" value="BACTERIOFERRITIN"/>
    <property type="match status" value="1"/>
</dbReference>
<evidence type="ECO:0000259" key="9">
    <source>
        <dbReference type="PROSITE" id="PS50905"/>
    </source>
</evidence>
<dbReference type="InterPro" id="IPR012347">
    <property type="entry name" value="Ferritin-like"/>
</dbReference>
<dbReference type="Pfam" id="PF00210">
    <property type="entry name" value="Ferritin"/>
    <property type="match status" value="1"/>
</dbReference>
<dbReference type="PIRSF" id="PIRSF002560">
    <property type="entry name" value="Bacterioferritin"/>
    <property type="match status" value="1"/>
</dbReference>
<evidence type="ECO:0000256" key="7">
    <source>
        <dbReference type="PIRNR" id="PIRNR002560"/>
    </source>
</evidence>
<dbReference type="GO" id="GO:0006879">
    <property type="term" value="P:intracellular iron ion homeostasis"/>
    <property type="evidence" value="ECO:0007669"/>
    <property type="project" value="UniProtKB-KW"/>
</dbReference>
<evidence type="ECO:0000256" key="6">
    <source>
        <dbReference type="ARBA" id="ARBA00023004"/>
    </source>
</evidence>
<dbReference type="PANTHER" id="PTHR30295">
    <property type="entry name" value="BACTERIOFERRITIN"/>
    <property type="match status" value="1"/>
</dbReference>
<feature type="binding site" description="axial binding residue" evidence="8">
    <location>
        <position position="55"/>
    </location>
    <ligand>
        <name>heme b</name>
        <dbReference type="ChEBI" id="CHEBI:60344"/>
        <note>ligand shared between dimeric partners</note>
    </ligand>
    <ligandPart>
        <name>Fe</name>
        <dbReference type="ChEBI" id="CHEBI:18248"/>
    </ligandPart>
</feature>
<dbReference type="InterPro" id="IPR008331">
    <property type="entry name" value="Ferritin_DPS_dom"/>
</dbReference>
<protein>
    <recommendedName>
        <fullName evidence="7">Bacterioferritin</fullName>
        <ecNumber evidence="7">1.16.3.1</ecNumber>
    </recommendedName>
</protein>
<feature type="domain" description="Ferritin-like diiron" evidence="9">
    <location>
        <begin position="4"/>
        <end position="148"/>
    </location>
</feature>
<dbReference type="EC" id="1.16.3.1" evidence="7"/>
<comment type="catalytic activity">
    <reaction evidence="7">
        <text>4 Fe(2+) + O2 + 4 H(+) = 4 Fe(3+) + 2 H2O</text>
        <dbReference type="Rhea" id="RHEA:11148"/>
        <dbReference type="ChEBI" id="CHEBI:15377"/>
        <dbReference type="ChEBI" id="CHEBI:15378"/>
        <dbReference type="ChEBI" id="CHEBI:15379"/>
        <dbReference type="ChEBI" id="CHEBI:29033"/>
        <dbReference type="ChEBI" id="CHEBI:29034"/>
        <dbReference type="EC" id="1.16.3.1"/>
    </reaction>
</comment>
<keyword evidence="6 7" id="KW-0408">Iron</keyword>
<evidence type="ECO:0000313" key="11">
    <source>
        <dbReference type="Proteomes" id="UP000197065"/>
    </source>
</evidence>
<dbReference type="GO" id="GO:0008199">
    <property type="term" value="F:ferric iron binding"/>
    <property type="evidence" value="ECO:0007669"/>
    <property type="project" value="InterPro"/>
</dbReference>
<feature type="binding site" evidence="8">
    <location>
        <position position="130"/>
    </location>
    <ligand>
        <name>Fe cation</name>
        <dbReference type="ChEBI" id="CHEBI:24875"/>
        <label>2</label>
    </ligand>
</feature>
<evidence type="ECO:0000256" key="5">
    <source>
        <dbReference type="ARBA" id="ARBA00022723"/>
    </source>
</evidence>
<dbReference type="AlphaFoldDB" id="A0A212R0H4"/>
<dbReference type="NCBIfam" id="TIGR00754">
    <property type="entry name" value="bfr"/>
    <property type="match status" value="1"/>
</dbReference>
<dbReference type="GO" id="GO:0005829">
    <property type="term" value="C:cytosol"/>
    <property type="evidence" value="ECO:0007669"/>
    <property type="project" value="TreeGrafter"/>
</dbReference>
<dbReference type="GO" id="GO:0006826">
    <property type="term" value="P:iron ion transport"/>
    <property type="evidence" value="ECO:0007669"/>
    <property type="project" value="InterPro"/>
</dbReference>